<keyword evidence="4" id="KW-0493">Microtubule</keyword>
<evidence type="ECO:0000313" key="10">
    <source>
        <dbReference type="Proteomes" id="UP000434276"/>
    </source>
</evidence>
<feature type="region of interest" description="Disordered" evidence="7">
    <location>
        <begin position="267"/>
        <end position="416"/>
    </location>
</feature>
<gene>
    <name evidence="9" type="ORF">C24_LOCUS8787</name>
</gene>
<dbReference type="Pfam" id="PF06886">
    <property type="entry name" value="TPX2"/>
    <property type="match status" value="1"/>
</dbReference>
<dbReference type="PANTHER" id="PTHR31358">
    <property type="entry name" value="PROTEIN WVD2-LIKE 4"/>
    <property type="match status" value="1"/>
</dbReference>
<dbReference type="InterPro" id="IPR044833">
    <property type="entry name" value="WDL5/6"/>
</dbReference>
<evidence type="ECO:0000256" key="5">
    <source>
        <dbReference type="ARBA" id="ARBA00023212"/>
    </source>
</evidence>
<evidence type="ECO:0000256" key="4">
    <source>
        <dbReference type="ARBA" id="ARBA00022701"/>
    </source>
</evidence>
<feature type="domain" description="TPX2 C-terminal" evidence="8">
    <location>
        <begin position="195"/>
        <end position="264"/>
    </location>
</feature>
<dbReference type="EMBL" id="CACSHJ010000088">
    <property type="protein sequence ID" value="CAA0371553.1"/>
    <property type="molecule type" value="Genomic_DNA"/>
</dbReference>
<keyword evidence="3" id="KW-0963">Cytoplasm</keyword>
<dbReference type="PANTHER" id="PTHR31358:SF29">
    <property type="entry name" value="PROTEIN WVD2-LIKE 5-RELATED"/>
    <property type="match status" value="1"/>
</dbReference>
<feature type="compositionally biased region" description="Basic and acidic residues" evidence="7">
    <location>
        <begin position="398"/>
        <end position="407"/>
    </location>
</feature>
<evidence type="ECO:0000256" key="2">
    <source>
        <dbReference type="ARBA" id="ARBA00005885"/>
    </source>
</evidence>
<feature type="compositionally biased region" description="Basic and acidic residues" evidence="7">
    <location>
        <begin position="133"/>
        <end position="145"/>
    </location>
</feature>
<evidence type="ECO:0000313" key="9">
    <source>
        <dbReference type="EMBL" id="CAA0371553.1"/>
    </source>
</evidence>
<dbReference type="OrthoDB" id="1939285at2759"/>
<keyword evidence="6" id="KW-0175">Coiled coil</keyword>
<feature type="compositionally biased region" description="Basic residues" evidence="7">
    <location>
        <begin position="276"/>
        <end position="286"/>
    </location>
</feature>
<protein>
    <recommendedName>
        <fullName evidence="8">TPX2 C-terminal domain-containing protein</fullName>
    </recommendedName>
</protein>
<feature type="region of interest" description="Disordered" evidence="7">
    <location>
        <begin position="34"/>
        <end position="193"/>
    </location>
</feature>
<evidence type="ECO:0000259" key="8">
    <source>
        <dbReference type="Pfam" id="PF06886"/>
    </source>
</evidence>
<feature type="compositionally biased region" description="Polar residues" evidence="7">
    <location>
        <begin position="38"/>
        <end position="69"/>
    </location>
</feature>
<sequence>MSEVFMNLSNFLRMDSESVVAADGADCAIANGEVTMEGDSSNGNGGTSENLECCSTQHPMEASEGTQNEQVDDSKQMRGQKVQGRVKHEKTSGGKNIPSVLVKKKKDGKVVASNGSVAPNVKPVKSPKSKSLNGREAHVTKHGNHDSLPAEGTRDKPKLRETRKQVNDTSEDDTQYPKEDDGKPRRASALPNYGFSFRCDQRAEKRREFYSKLEEKIHAKEEEKNTVQAKSKETQEAELKMLRKSLNFKATPMPTFYQEPQLPKTELKKIAITRPKSPKLGRKKTNSRADSEEAITIQTPRFGRLSLDEKTPKDNPVVEGSVPGETKKPPVRKSLPRLPSEKTNLSNGKVAPAKAVTASTKAKSERKKPDKDVDDLSQSSPVDDNADPEDSQEQAPRVNEDRNESHMVVEVVAVEP</sequence>
<reference evidence="9 10" key="1">
    <citation type="submission" date="2019-12" db="EMBL/GenBank/DDBJ databases">
        <authorList>
            <person name="Jiao W.-B."/>
            <person name="Schneeberger K."/>
        </authorList>
    </citation>
    <scope>NUCLEOTIDE SEQUENCE [LARGE SCALE GENOMIC DNA]</scope>
    <source>
        <strain evidence="10">cv. C24</strain>
    </source>
</reference>
<evidence type="ECO:0000256" key="7">
    <source>
        <dbReference type="SAM" id="MobiDB-lite"/>
    </source>
</evidence>
<dbReference type="Proteomes" id="UP000434276">
    <property type="component" value="Unassembled WGS sequence"/>
</dbReference>
<name>A0A5S9X139_ARATH</name>
<feature type="compositionally biased region" description="Basic and acidic residues" evidence="7">
    <location>
        <begin position="152"/>
        <end position="166"/>
    </location>
</feature>
<comment type="subcellular location">
    <subcellularLocation>
        <location evidence="1">Cytoplasm</location>
        <location evidence="1">Cytoskeleton</location>
    </subcellularLocation>
</comment>
<dbReference type="InterPro" id="IPR027329">
    <property type="entry name" value="TPX2_C"/>
</dbReference>
<proteinExistence type="inferred from homology"/>
<feature type="coiled-coil region" evidence="6">
    <location>
        <begin position="210"/>
        <end position="240"/>
    </location>
</feature>
<feature type="compositionally biased region" description="Low complexity" evidence="7">
    <location>
        <begin position="116"/>
        <end position="131"/>
    </location>
</feature>
<comment type="similarity">
    <text evidence="2">Belongs to the TPX2 family.</text>
</comment>
<feature type="compositionally biased region" description="Low complexity" evidence="7">
    <location>
        <begin position="349"/>
        <end position="361"/>
    </location>
</feature>
<feature type="compositionally biased region" description="Basic and acidic residues" evidence="7">
    <location>
        <begin position="175"/>
        <end position="184"/>
    </location>
</feature>
<dbReference type="ExpressionAtlas" id="A0A5S9X139">
    <property type="expression patterns" value="baseline and differential"/>
</dbReference>
<keyword evidence="5" id="KW-0206">Cytoskeleton</keyword>
<evidence type="ECO:0000256" key="1">
    <source>
        <dbReference type="ARBA" id="ARBA00004245"/>
    </source>
</evidence>
<organism evidence="9 10">
    <name type="scientific">Arabidopsis thaliana</name>
    <name type="common">Mouse-ear cress</name>
    <dbReference type="NCBI Taxonomy" id="3702"/>
    <lineage>
        <taxon>Eukaryota</taxon>
        <taxon>Viridiplantae</taxon>
        <taxon>Streptophyta</taxon>
        <taxon>Embryophyta</taxon>
        <taxon>Tracheophyta</taxon>
        <taxon>Spermatophyta</taxon>
        <taxon>Magnoliopsida</taxon>
        <taxon>eudicotyledons</taxon>
        <taxon>Gunneridae</taxon>
        <taxon>Pentapetalae</taxon>
        <taxon>rosids</taxon>
        <taxon>malvids</taxon>
        <taxon>Brassicales</taxon>
        <taxon>Brassicaceae</taxon>
        <taxon>Camelineae</taxon>
        <taxon>Arabidopsis</taxon>
    </lineage>
</organism>
<evidence type="ECO:0000256" key="3">
    <source>
        <dbReference type="ARBA" id="ARBA00022490"/>
    </source>
</evidence>
<evidence type="ECO:0000256" key="6">
    <source>
        <dbReference type="SAM" id="Coils"/>
    </source>
</evidence>
<dbReference type="GO" id="GO:0008017">
    <property type="term" value="F:microtubule binding"/>
    <property type="evidence" value="ECO:0007669"/>
    <property type="project" value="InterPro"/>
</dbReference>
<dbReference type="AlphaFoldDB" id="A0A5S9X139"/>
<accession>A0A5S9X139</accession>
<dbReference type="GO" id="GO:0005874">
    <property type="term" value="C:microtubule"/>
    <property type="evidence" value="ECO:0007669"/>
    <property type="project" value="UniProtKB-KW"/>
</dbReference>